<dbReference type="PANTHER" id="PTHR14969">
    <property type="entry name" value="SPHINGOSINE-1-PHOSPHATE PHOSPHOHYDROLASE"/>
    <property type="match status" value="1"/>
</dbReference>
<keyword evidence="1" id="KW-0472">Membrane</keyword>
<protein>
    <recommendedName>
        <fullName evidence="2">Phosphatidic acid phosphatase type 2/haloperoxidase domain-containing protein</fullName>
    </recommendedName>
</protein>
<dbReference type="Proteomes" id="UP001633002">
    <property type="component" value="Unassembled WGS sequence"/>
</dbReference>
<dbReference type="AlphaFoldDB" id="A0ABD3GR80"/>
<gene>
    <name evidence="3" type="ORF">R1sor_023633</name>
</gene>
<feature type="transmembrane region" description="Helical" evidence="1">
    <location>
        <begin position="77"/>
        <end position="99"/>
    </location>
</feature>
<organism evidence="3 4">
    <name type="scientific">Riccia sorocarpa</name>
    <dbReference type="NCBI Taxonomy" id="122646"/>
    <lineage>
        <taxon>Eukaryota</taxon>
        <taxon>Viridiplantae</taxon>
        <taxon>Streptophyta</taxon>
        <taxon>Embryophyta</taxon>
        <taxon>Marchantiophyta</taxon>
        <taxon>Marchantiopsida</taxon>
        <taxon>Marchantiidae</taxon>
        <taxon>Marchantiales</taxon>
        <taxon>Ricciaceae</taxon>
        <taxon>Riccia</taxon>
    </lineage>
</organism>
<dbReference type="EMBL" id="JBJQOH010000007">
    <property type="protein sequence ID" value="KAL3680677.1"/>
    <property type="molecule type" value="Genomic_DNA"/>
</dbReference>
<evidence type="ECO:0000313" key="4">
    <source>
        <dbReference type="Proteomes" id="UP001633002"/>
    </source>
</evidence>
<comment type="caution">
    <text evidence="3">The sequence shown here is derived from an EMBL/GenBank/DDBJ whole genome shotgun (WGS) entry which is preliminary data.</text>
</comment>
<keyword evidence="1" id="KW-1133">Transmembrane helix</keyword>
<evidence type="ECO:0000256" key="1">
    <source>
        <dbReference type="SAM" id="Phobius"/>
    </source>
</evidence>
<keyword evidence="4" id="KW-1185">Reference proteome</keyword>
<dbReference type="SUPFAM" id="SSF48317">
    <property type="entry name" value="Acid phosphatase/Vanadium-dependent haloperoxidase"/>
    <property type="match status" value="1"/>
</dbReference>
<proteinExistence type="predicted"/>
<dbReference type="Gene3D" id="1.20.144.10">
    <property type="entry name" value="Phosphatidic acid phosphatase type 2/haloperoxidase"/>
    <property type="match status" value="1"/>
</dbReference>
<feature type="transmembrane region" description="Helical" evidence="1">
    <location>
        <begin position="168"/>
        <end position="191"/>
    </location>
</feature>
<keyword evidence="1" id="KW-0812">Transmembrane</keyword>
<dbReference type="Pfam" id="PF01569">
    <property type="entry name" value="PAP2"/>
    <property type="match status" value="1"/>
</dbReference>
<sequence length="270" mass="30198">MEQPAEIQPAKSPPGLLGGVDAVDKWVSLRVYQIGTKVPRGILRALEHSGDGRFCIPITAGIWLAPILFKFPELRSFILNLFLAFMFDLIFIGIVKTIIRRPRPVYNKGMYVFVAADHWSFPSGHSSRALLIATYFWFYESMWGPLSAEHFVPYIKPYLDQIYPGSGLVLLGVKSLVAPAALYLLTAWAVATATSRILLGRHYVMDVIVGSALGVAEGYLLHHLLHVPQNVSQSFHSWLLEKVGIPSWLLDMLAYYHDSSSTAARDELEK</sequence>
<reference evidence="3 4" key="1">
    <citation type="submission" date="2024-09" db="EMBL/GenBank/DDBJ databases">
        <title>Chromosome-scale assembly of Riccia sorocarpa.</title>
        <authorList>
            <person name="Paukszto L."/>
        </authorList>
    </citation>
    <scope>NUCLEOTIDE SEQUENCE [LARGE SCALE GENOMIC DNA]</scope>
    <source>
        <strain evidence="3">LP-2024</strain>
        <tissue evidence="3">Aerial parts of the thallus</tissue>
    </source>
</reference>
<evidence type="ECO:0000313" key="3">
    <source>
        <dbReference type="EMBL" id="KAL3680677.1"/>
    </source>
</evidence>
<dbReference type="SMART" id="SM00014">
    <property type="entry name" value="acidPPc"/>
    <property type="match status" value="1"/>
</dbReference>
<accession>A0ABD3GR80</accession>
<feature type="domain" description="Phosphatidic acid phosphatase type 2/haloperoxidase" evidence="2">
    <location>
        <begin position="77"/>
        <end position="222"/>
    </location>
</feature>
<dbReference type="InterPro" id="IPR000326">
    <property type="entry name" value="PAP2/HPO"/>
</dbReference>
<evidence type="ECO:0000259" key="2">
    <source>
        <dbReference type="SMART" id="SM00014"/>
    </source>
</evidence>
<dbReference type="PANTHER" id="PTHR14969:SF13">
    <property type="entry name" value="AT30094P"/>
    <property type="match status" value="1"/>
</dbReference>
<dbReference type="InterPro" id="IPR036938">
    <property type="entry name" value="PAP2/HPO_sf"/>
</dbReference>
<name>A0ABD3GR80_9MARC</name>